<sequence length="724" mass="77637">MATIQNALQVSNHLPQVINNMPQVINNVPQVINNSPQVLNALPPGDGALTRISNSAMPMIDARSITIQLTQINTLYTQMEREIEEVDAAQERLNERLNKGGAVVGAMMNKVKGLVASVLNFENFKVVIGLSDDMATTQGRLELMNDAYQKQAQEAGVVNTALTSTSALQDMIFDSAQRTFGSYQTTADMVNQLGTAASGAFSSPAEIVAFTEQMNKTMAVAGAPPEAMSSVTQAMTSGTMDSAGLNNLAKQAPAVVGNIQNYLEDVMNIDASNLKQLATEGVITADVIKNAMFYAAEDTNAAFASMPTTWGNIWQNIKTGALEAFSPILLKINELANSEKIQQVIAGIGIAFGLVAGWAMTVMDLFITIGSFIYDNWSLIAPIVLGLAGVLLTLATYLGIVELVTTLVSVATWLWNAALTANPIVWVIMAVIALVAIFYLIIAAINHFAGTSISATGAIIGAFAVLGAFIWNTVVGVLNAVIQAVWSILVDPWIAIIEWVLNVFNGGFNSFGDAVANLIGQIISWFLTLGKVVTEIIDAIFGTNWTAGLSKLQKSVVKWGKNENAITLDREAPTFDSRIEYGVAWDGGYDFGSGLLDFNKEEKPPEEPPPYVPVELPPMQGPVDQSLAFGDQLNKGNEHSKQIADNTGAMANGVAMMNEDLQYMRDIAEREAINRYTTAEVIVDARSENHINSELDIDGVIDRFGQKVEEVAVGLAESGGVSLV</sequence>
<keyword evidence="2" id="KW-0472">Membrane</keyword>
<dbReference type="InterPro" id="IPR013491">
    <property type="entry name" value="Tape_meas_N"/>
</dbReference>
<keyword evidence="2" id="KW-1133">Transmembrane helix</keyword>
<dbReference type="EMBL" id="CP137624">
    <property type="protein sequence ID" value="WPK10596.1"/>
    <property type="molecule type" value="Genomic_DNA"/>
</dbReference>
<accession>A0ABZ0RU68</accession>
<feature type="transmembrane region" description="Helical" evidence="2">
    <location>
        <begin position="424"/>
        <end position="445"/>
    </location>
</feature>
<gene>
    <name evidence="4" type="ORF">R6U77_11950</name>
</gene>
<keyword evidence="5" id="KW-1185">Reference proteome</keyword>
<dbReference type="NCBIfam" id="TIGR02675">
    <property type="entry name" value="tape_meas_nterm"/>
    <property type="match status" value="1"/>
</dbReference>
<feature type="transmembrane region" description="Helical" evidence="2">
    <location>
        <begin position="379"/>
        <end position="404"/>
    </location>
</feature>
<reference evidence="4 5" key="1">
    <citation type="submission" date="2023-09" db="EMBL/GenBank/DDBJ databases">
        <authorList>
            <person name="Page C.A."/>
            <person name="Perez-Diaz I.M."/>
        </authorList>
    </citation>
    <scope>NUCLEOTIDE SEQUENCE [LARGE SCALE GENOMIC DNA]</scope>
    <source>
        <strain evidence="4 5">Ll15</strain>
    </source>
</reference>
<evidence type="ECO:0000259" key="3">
    <source>
        <dbReference type="Pfam" id="PF20155"/>
    </source>
</evidence>
<evidence type="ECO:0000256" key="1">
    <source>
        <dbReference type="SAM" id="Coils"/>
    </source>
</evidence>
<protein>
    <submittedName>
        <fullName evidence="4">Tape measure protein</fullName>
    </submittedName>
</protein>
<organism evidence="4 5">
    <name type="scientific">Lysinibacillus louembei</name>
    <dbReference type="NCBI Taxonomy" id="1470088"/>
    <lineage>
        <taxon>Bacteria</taxon>
        <taxon>Bacillati</taxon>
        <taxon>Bacillota</taxon>
        <taxon>Bacilli</taxon>
        <taxon>Bacillales</taxon>
        <taxon>Bacillaceae</taxon>
        <taxon>Lysinibacillus</taxon>
    </lineage>
</organism>
<keyword evidence="1" id="KW-0175">Coiled coil</keyword>
<keyword evidence="2" id="KW-0812">Transmembrane</keyword>
<name>A0ABZ0RU68_9BACI</name>
<evidence type="ECO:0000313" key="5">
    <source>
        <dbReference type="Proteomes" id="UP001322664"/>
    </source>
</evidence>
<proteinExistence type="predicted"/>
<feature type="transmembrane region" description="Helical" evidence="2">
    <location>
        <begin position="477"/>
        <end position="501"/>
    </location>
</feature>
<dbReference type="RefSeq" id="WP_319835807.1">
    <property type="nucleotide sequence ID" value="NZ_CP137624.1"/>
</dbReference>
<dbReference type="Proteomes" id="UP001322664">
    <property type="component" value="Chromosome"/>
</dbReference>
<feature type="domain" description="Tape measure protein N-terminal" evidence="3">
    <location>
        <begin position="144"/>
        <end position="324"/>
    </location>
</feature>
<feature type="coiled-coil region" evidence="1">
    <location>
        <begin position="69"/>
        <end position="99"/>
    </location>
</feature>
<dbReference type="Pfam" id="PF20155">
    <property type="entry name" value="TMP_3"/>
    <property type="match status" value="1"/>
</dbReference>
<evidence type="ECO:0000256" key="2">
    <source>
        <dbReference type="SAM" id="Phobius"/>
    </source>
</evidence>
<feature type="transmembrane region" description="Helical" evidence="2">
    <location>
        <begin position="344"/>
        <end position="367"/>
    </location>
</feature>
<evidence type="ECO:0000313" key="4">
    <source>
        <dbReference type="EMBL" id="WPK10596.1"/>
    </source>
</evidence>
<feature type="transmembrane region" description="Helical" evidence="2">
    <location>
        <begin position="452"/>
        <end position="471"/>
    </location>
</feature>